<reference evidence="9" key="1">
    <citation type="journal article" date="2014" name="BMC Genomics">
        <title>Genome characteristics reveal the impact of lichenization on lichen-forming fungus Endocarpon pusillum Hedwig (Verrucariales, Ascomycota).</title>
        <authorList>
            <person name="Wang Y.-Y."/>
            <person name="Liu B."/>
            <person name="Zhang X.-Y."/>
            <person name="Zhou Q.-M."/>
            <person name="Zhang T."/>
            <person name="Li H."/>
            <person name="Yu Y.-F."/>
            <person name="Zhang X.-L."/>
            <person name="Hao X.-Y."/>
            <person name="Wang M."/>
            <person name="Wang L."/>
            <person name="Wei J.-C."/>
        </authorList>
    </citation>
    <scope>NUCLEOTIDE SEQUENCE [LARGE SCALE GENOMIC DNA]</scope>
    <source>
        <strain evidence="9">Z07020 / HMAS-L-300199</strain>
    </source>
</reference>
<evidence type="ECO:0000256" key="3">
    <source>
        <dbReference type="ARBA" id="ARBA00022692"/>
    </source>
</evidence>
<feature type="transmembrane region" description="Helical" evidence="7">
    <location>
        <begin position="219"/>
        <end position="241"/>
    </location>
</feature>
<dbReference type="AlphaFoldDB" id="U1GE81"/>
<accession>U1GE81</accession>
<gene>
    <name evidence="8" type="ORF">EPUS_03578</name>
</gene>
<dbReference type="InterPro" id="IPR008217">
    <property type="entry name" value="Ccc1_fam"/>
</dbReference>
<dbReference type="EMBL" id="KE721364">
    <property type="protein sequence ID" value="ERF70026.1"/>
    <property type="molecule type" value="Genomic_DNA"/>
</dbReference>
<feature type="transmembrane region" description="Helical" evidence="7">
    <location>
        <begin position="286"/>
        <end position="308"/>
    </location>
</feature>
<evidence type="ECO:0008006" key="10">
    <source>
        <dbReference type="Google" id="ProtNLM"/>
    </source>
</evidence>
<dbReference type="GeneID" id="19238618"/>
<keyword evidence="4 7" id="KW-1133">Transmembrane helix</keyword>
<keyword evidence="3 7" id="KW-0812">Transmembrane</keyword>
<keyword evidence="9" id="KW-1185">Reference proteome</keyword>
<keyword evidence="5 7" id="KW-0472">Membrane</keyword>
<dbReference type="Proteomes" id="UP000019373">
    <property type="component" value="Unassembled WGS sequence"/>
</dbReference>
<dbReference type="OMA" id="QMCCVGG"/>
<dbReference type="HOGENOM" id="CLU_038957_0_2_1"/>
<dbReference type="RefSeq" id="XP_007804360.1">
    <property type="nucleotide sequence ID" value="XM_007806169.1"/>
</dbReference>
<evidence type="ECO:0000313" key="9">
    <source>
        <dbReference type="Proteomes" id="UP000019373"/>
    </source>
</evidence>
<evidence type="ECO:0000256" key="4">
    <source>
        <dbReference type="ARBA" id="ARBA00022989"/>
    </source>
</evidence>
<dbReference type="OrthoDB" id="73465at2759"/>
<proteinExistence type="inferred from homology"/>
<feature type="compositionally biased region" description="Polar residues" evidence="6">
    <location>
        <begin position="41"/>
        <end position="50"/>
    </location>
</feature>
<dbReference type="CDD" id="cd02435">
    <property type="entry name" value="CCC1"/>
    <property type="match status" value="1"/>
</dbReference>
<dbReference type="PANTHER" id="PTHR31851">
    <property type="entry name" value="FE(2+)/MN(2+) TRANSPORTER PCL1"/>
    <property type="match status" value="1"/>
</dbReference>
<name>U1GE81_ENDPU</name>
<evidence type="ECO:0000256" key="1">
    <source>
        <dbReference type="ARBA" id="ARBA00004127"/>
    </source>
</evidence>
<evidence type="ECO:0000256" key="5">
    <source>
        <dbReference type="ARBA" id="ARBA00023136"/>
    </source>
</evidence>
<dbReference type="Pfam" id="PF01988">
    <property type="entry name" value="VIT1"/>
    <property type="match status" value="1"/>
</dbReference>
<feature type="transmembrane region" description="Helical" evidence="7">
    <location>
        <begin position="115"/>
        <end position="137"/>
    </location>
</feature>
<protein>
    <recommendedName>
        <fullName evidence="10">Vacuolar iron transporter Ccc1</fullName>
    </recommendedName>
</protein>
<comment type="subcellular location">
    <subcellularLocation>
        <location evidence="1">Endomembrane system</location>
        <topology evidence="1">Multi-pass membrane protein</topology>
    </subcellularLocation>
</comment>
<dbReference type="GO" id="GO:0005384">
    <property type="term" value="F:manganese ion transmembrane transporter activity"/>
    <property type="evidence" value="ECO:0007669"/>
    <property type="project" value="InterPro"/>
</dbReference>
<feature type="region of interest" description="Disordered" evidence="6">
    <location>
        <begin position="38"/>
        <end position="77"/>
    </location>
</feature>
<comment type="similarity">
    <text evidence="2">Belongs to the CCC1 family.</text>
</comment>
<evidence type="ECO:0000313" key="8">
    <source>
        <dbReference type="EMBL" id="ERF70026.1"/>
    </source>
</evidence>
<organism evidence="8 9">
    <name type="scientific">Endocarpon pusillum (strain Z07020 / HMAS-L-300199)</name>
    <name type="common">Lichen-forming fungus</name>
    <dbReference type="NCBI Taxonomy" id="1263415"/>
    <lineage>
        <taxon>Eukaryota</taxon>
        <taxon>Fungi</taxon>
        <taxon>Dikarya</taxon>
        <taxon>Ascomycota</taxon>
        <taxon>Pezizomycotina</taxon>
        <taxon>Eurotiomycetes</taxon>
        <taxon>Chaetothyriomycetidae</taxon>
        <taxon>Verrucariales</taxon>
        <taxon>Verrucariaceae</taxon>
        <taxon>Endocarpon</taxon>
    </lineage>
</organism>
<evidence type="ECO:0000256" key="2">
    <source>
        <dbReference type="ARBA" id="ARBA00007049"/>
    </source>
</evidence>
<dbReference type="GO" id="GO:0030026">
    <property type="term" value="P:intracellular manganese ion homeostasis"/>
    <property type="evidence" value="ECO:0007669"/>
    <property type="project" value="InterPro"/>
</dbReference>
<evidence type="ECO:0000256" key="7">
    <source>
        <dbReference type="SAM" id="Phobius"/>
    </source>
</evidence>
<dbReference type="GO" id="GO:0012505">
    <property type="term" value="C:endomembrane system"/>
    <property type="evidence" value="ECO:0007669"/>
    <property type="project" value="UniProtKB-SubCell"/>
</dbReference>
<evidence type="ECO:0000256" key="6">
    <source>
        <dbReference type="SAM" id="MobiDB-lite"/>
    </source>
</evidence>
<feature type="transmembrane region" description="Helical" evidence="7">
    <location>
        <begin position="248"/>
        <end position="266"/>
    </location>
</feature>
<dbReference type="eggNOG" id="KOG4473">
    <property type="taxonomic scope" value="Eukaryota"/>
</dbReference>
<sequence length="315" mass="33844">MAPRSIRQTFLLGENNRSSKQMDSNITMAAFGGISDESISDAGQSHTTQVDLEDQRVSRRFSKQRMPSDSSEDHTSTAFKINRRTISDAILGLSDGLTVPFALSAGLSSLGTTKIVILGGLAELVAGAISMGLGGFLGARSELESYNVTLRNTKLQIEKYPAQTSALVYDIFHAYDLSPSTITSMEKKLQSSPEQLLAFLMDFHHKESFPTLGRAYKTAATLAISYFLGGLIPLIPYFIVARTEVMTALWWSIGVMGITLLVFGYSKTCIVVGWSGWKNVLAGTKGGLQMLLVGAAAAGAAIGLVRAIEQGGIYL</sequence>